<sequence>MATRNHVTKALVLDAFGTAIQYGQRLAPYSRLLTGRGEGAARLPFLTRDVPVATFAAELGLEHLLPDIEADLAEELAGLRLFAEVPQVLEQSRAAGLRLAVCSNLAAEYGPAVLGLLPGLDAYVFSYEVGLAKPEPAIFQRVCDALGCAPGEVVFVGDSKRCDVDGPRAFGMQARHLDRRGGQSLLDVLADVLLTSDQLASIGSAYDALRANPDRGVSAASVRARLAAAGGQEPGMASIPRAAHPMTVGDLIAALQGLPTTLPVMIPAEGGIDHAGAVRVTDAARHQRNWAGTPVGQYRELPDDETTDEPFRAVVIDLDGASR</sequence>
<dbReference type="Gene3D" id="3.40.50.1000">
    <property type="entry name" value="HAD superfamily/HAD-like"/>
    <property type="match status" value="1"/>
</dbReference>
<geneLocation type="plasmid" evidence="1 2">
    <name>pZM22-2</name>
</geneLocation>
<gene>
    <name evidence="1" type="ORF">QMY55_24700</name>
</gene>
<dbReference type="GO" id="GO:0016787">
    <property type="term" value="F:hydrolase activity"/>
    <property type="evidence" value="ECO:0007669"/>
    <property type="project" value="UniProtKB-KW"/>
</dbReference>
<protein>
    <submittedName>
        <fullName evidence="1">HAD-IA family hydrolase</fullName>
    </submittedName>
</protein>
<keyword evidence="1" id="KW-0378">Hydrolase</keyword>
<proteinExistence type="predicted"/>
<dbReference type="RefSeq" id="WP_020227821.1">
    <property type="nucleotide sequence ID" value="NZ_CP125949.1"/>
</dbReference>
<keyword evidence="1" id="KW-0614">Plasmid</keyword>
<evidence type="ECO:0000313" key="1">
    <source>
        <dbReference type="EMBL" id="WHS68112.1"/>
    </source>
</evidence>
<dbReference type="NCBIfam" id="TIGR01549">
    <property type="entry name" value="HAD-SF-IA-v1"/>
    <property type="match status" value="1"/>
</dbReference>
<evidence type="ECO:0000313" key="2">
    <source>
        <dbReference type="Proteomes" id="UP001240697"/>
    </source>
</evidence>
<accession>A0ABY8SYI4</accession>
<organism evidence="1 2">
    <name type="scientific">Comamonas resistens</name>
    <dbReference type="NCBI Taxonomy" id="3046670"/>
    <lineage>
        <taxon>Bacteria</taxon>
        <taxon>Pseudomonadati</taxon>
        <taxon>Pseudomonadota</taxon>
        <taxon>Betaproteobacteria</taxon>
        <taxon>Burkholderiales</taxon>
        <taxon>Comamonadaceae</taxon>
        <taxon>Comamonas</taxon>
    </lineage>
</organism>
<dbReference type="InterPro" id="IPR023214">
    <property type="entry name" value="HAD_sf"/>
</dbReference>
<dbReference type="EMBL" id="CP125949">
    <property type="protein sequence ID" value="WHS68112.1"/>
    <property type="molecule type" value="Genomic_DNA"/>
</dbReference>
<dbReference type="Pfam" id="PF00702">
    <property type="entry name" value="Hydrolase"/>
    <property type="match status" value="1"/>
</dbReference>
<dbReference type="Proteomes" id="UP001240697">
    <property type="component" value="Plasmid pZM22-2"/>
</dbReference>
<dbReference type="InterPro" id="IPR036412">
    <property type="entry name" value="HAD-like_sf"/>
</dbReference>
<keyword evidence="2" id="KW-1185">Reference proteome</keyword>
<dbReference type="SUPFAM" id="SSF56784">
    <property type="entry name" value="HAD-like"/>
    <property type="match status" value="1"/>
</dbReference>
<dbReference type="InterPro" id="IPR006439">
    <property type="entry name" value="HAD-SF_hydro_IA"/>
</dbReference>
<dbReference type="PANTHER" id="PTHR46649:SF4">
    <property type="entry name" value="HALOACID DEHALOGENASE-LIKE HYDROLASE (HAD) SUPERFAMILY PROTEIN"/>
    <property type="match status" value="1"/>
</dbReference>
<name>A0ABY8SYI4_9BURK</name>
<dbReference type="PANTHER" id="PTHR46649">
    <property type="match status" value="1"/>
</dbReference>
<reference evidence="1 2" key="1">
    <citation type="submission" date="2023-05" db="EMBL/GenBank/DDBJ databases">
        <authorList>
            <person name="Yin Y."/>
            <person name="Lu Z."/>
        </authorList>
    </citation>
    <scope>NUCLEOTIDE SEQUENCE [LARGE SCALE GENOMIC DNA]</scope>
    <source>
        <strain evidence="1 2">ZM22</strain>
        <plasmid evidence="1 2">pZM22-2</plasmid>
    </source>
</reference>